<dbReference type="PROSITE" id="PS50082">
    <property type="entry name" value="WD_REPEATS_2"/>
    <property type="match status" value="3"/>
</dbReference>
<feature type="repeat" description="WD" evidence="3">
    <location>
        <begin position="656"/>
        <end position="690"/>
    </location>
</feature>
<dbReference type="SUPFAM" id="SSF50978">
    <property type="entry name" value="WD40 repeat-like"/>
    <property type="match status" value="1"/>
</dbReference>
<keyword evidence="7" id="KW-1185">Reference proteome</keyword>
<dbReference type="InterPro" id="IPR036322">
    <property type="entry name" value="WD40_repeat_dom_sf"/>
</dbReference>
<dbReference type="PANTHER" id="PTHR19848">
    <property type="entry name" value="WD40 REPEAT PROTEIN"/>
    <property type="match status" value="1"/>
</dbReference>
<organism evidence="6 7">
    <name type="scientific">Reticulibacter mediterranei</name>
    <dbReference type="NCBI Taxonomy" id="2778369"/>
    <lineage>
        <taxon>Bacteria</taxon>
        <taxon>Bacillati</taxon>
        <taxon>Chloroflexota</taxon>
        <taxon>Ktedonobacteria</taxon>
        <taxon>Ktedonobacterales</taxon>
        <taxon>Reticulibacteraceae</taxon>
        <taxon>Reticulibacter</taxon>
    </lineage>
</organism>
<keyword evidence="5" id="KW-1133">Transmembrane helix</keyword>
<dbReference type="InterPro" id="IPR015943">
    <property type="entry name" value="WD40/YVTN_repeat-like_dom_sf"/>
</dbReference>
<keyword evidence="5" id="KW-0472">Membrane</keyword>
<dbReference type="GO" id="GO:0000027">
    <property type="term" value="P:ribosomal large subunit assembly"/>
    <property type="evidence" value="ECO:0007669"/>
    <property type="project" value="TreeGrafter"/>
</dbReference>
<dbReference type="InterPro" id="IPR011989">
    <property type="entry name" value="ARM-like"/>
</dbReference>
<evidence type="ECO:0000256" key="1">
    <source>
        <dbReference type="ARBA" id="ARBA00022574"/>
    </source>
</evidence>
<dbReference type="Pfam" id="PF13646">
    <property type="entry name" value="HEAT_2"/>
    <property type="match status" value="2"/>
</dbReference>
<accession>A0A8J3IFL0</accession>
<feature type="region of interest" description="Disordered" evidence="4">
    <location>
        <begin position="1"/>
        <end position="23"/>
    </location>
</feature>
<evidence type="ECO:0000313" key="6">
    <source>
        <dbReference type="EMBL" id="GHO93611.1"/>
    </source>
</evidence>
<dbReference type="RefSeq" id="WP_220204388.1">
    <property type="nucleotide sequence ID" value="NZ_BNJK01000001.1"/>
</dbReference>
<evidence type="ECO:0000256" key="4">
    <source>
        <dbReference type="SAM" id="MobiDB-lite"/>
    </source>
</evidence>
<dbReference type="InterPro" id="IPR004155">
    <property type="entry name" value="PBS_lyase_HEAT"/>
</dbReference>
<dbReference type="SUPFAM" id="SSF48371">
    <property type="entry name" value="ARM repeat"/>
    <property type="match status" value="1"/>
</dbReference>
<evidence type="ECO:0000313" key="7">
    <source>
        <dbReference type="Proteomes" id="UP000597444"/>
    </source>
</evidence>
<dbReference type="EMBL" id="BNJK01000001">
    <property type="protein sequence ID" value="GHO93611.1"/>
    <property type="molecule type" value="Genomic_DNA"/>
</dbReference>
<dbReference type="InterPro" id="IPR016024">
    <property type="entry name" value="ARM-type_fold"/>
</dbReference>
<dbReference type="SMART" id="SM00567">
    <property type="entry name" value="EZ_HEAT"/>
    <property type="match status" value="6"/>
</dbReference>
<dbReference type="InterPro" id="IPR001680">
    <property type="entry name" value="WD40_rpt"/>
</dbReference>
<dbReference type="Proteomes" id="UP000597444">
    <property type="component" value="Unassembled WGS sequence"/>
</dbReference>
<feature type="repeat" description="WD" evidence="3">
    <location>
        <begin position="572"/>
        <end position="597"/>
    </location>
</feature>
<keyword evidence="5" id="KW-0812">Transmembrane</keyword>
<evidence type="ECO:0000256" key="5">
    <source>
        <dbReference type="SAM" id="Phobius"/>
    </source>
</evidence>
<dbReference type="Gene3D" id="1.25.10.10">
    <property type="entry name" value="Leucine-rich Repeat Variant"/>
    <property type="match status" value="2"/>
</dbReference>
<dbReference type="AlphaFoldDB" id="A0A8J3IFL0"/>
<sequence>MEFDKQEQRTRESQQAESSHLDERSIPVVPPVLAYLGMGSGGMDGGQNGASSTQETQVDQLVAALDSQDWVGRVAAVRKLGKFKQDAPIEVLCAVLHQDEHQAVRAAAAKSLGMIRVESSILPLIAALQDISWHVRTAAVTALGKQEAAHVPIEPLIIALSDEDDSVRTAAAWSIGQLDSRAPLAPLIAALQDSAWQVRESAARSLGKLGRQAAREPLLAALRDKDEQVREAAAGALRQLPATPFLNNDRNTEAIRPVSRSTGPIVHDLLLSSNKQDRSPSTGKLVEQEVDKLPLPTSYLLIRSAQNNLGEEGEDDTPIEVLPPRRTAVPARRVTMRRTIERALVAVLIAAIGLSWLLVSHWPGTTTGSGNTLDSAAVFSYQMPSGTATDLVWAAPSETPSESNLVAFATNNGWVQVWNTSNKTLVTTYGPFKKVLALNWPASGLQIAILTNDGKLQLIAGKSMQPVFSLLYAQSTQPLVSLSPDGKRVAITTPAGRQSSVSVWTLATHAVIVVHPSQPGEITSLAWTSDNSALATASDNGEMRIIDLWSVTRGTSIADPMTVPYVPVPFRVLNMAWSSDNVHLAYALDDGEVRVWDRRSYNHLLFHSTADQSSASNANWSAVVAWSPDGKHVATTTQHGIVQIWDATTGDLLSTYQGHHQQIKALSWSPDGKHISSASADGLILVWKAS</sequence>
<dbReference type="Gene3D" id="2.130.10.10">
    <property type="entry name" value="YVTN repeat-like/Quinoprotein amine dehydrogenase"/>
    <property type="match status" value="2"/>
</dbReference>
<evidence type="ECO:0000256" key="2">
    <source>
        <dbReference type="ARBA" id="ARBA00022737"/>
    </source>
</evidence>
<evidence type="ECO:0008006" key="8">
    <source>
        <dbReference type="Google" id="ProtNLM"/>
    </source>
</evidence>
<feature type="transmembrane region" description="Helical" evidence="5">
    <location>
        <begin position="343"/>
        <end position="362"/>
    </location>
</feature>
<comment type="caution">
    <text evidence="6">The sequence shown here is derived from an EMBL/GenBank/DDBJ whole genome shotgun (WGS) entry which is preliminary data.</text>
</comment>
<keyword evidence="2" id="KW-0677">Repeat</keyword>
<name>A0A8J3IFL0_9CHLR</name>
<dbReference type="Pfam" id="PF00400">
    <property type="entry name" value="WD40"/>
    <property type="match status" value="4"/>
</dbReference>
<keyword evidence="1 3" id="KW-0853">WD repeat</keyword>
<evidence type="ECO:0000256" key="3">
    <source>
        <dbReference type="PROSITE-ProRule" id="PRU00221"/>
    </source>
</evidence>
<reference evidence="6" key="1">
    <citation type="submission" date="2020-10" db="EMBL/GenBank/DDBJ databases">
        <title>Taxonomic study of unclassified bacteria belonging to the class Ktedonobacteria.</title>
        <authorList>
            <person name="Yabe S."/>
            <person name="Wang C.M."/>
            <person name="Zheng Y."/>
            <person name="Sakai Y."/>
            <person name="Cavaletti L."/>
            <person name="Monciardini P."/>
            <person name="Donadio S."/>
        </authorList>
    </citation>
    <scope>NUCLEOTIDE SEQUENCE</scope>
    <source>
        <strain evidence="6">ID150040</strain>
    </source>
</reference>
<dbReference type="SMART" id="SM00320">
    <property type="entry name" value="WD40"/>
    <property type="match status" value="6"/>
</dbReference>
<dbReference type="PANTHER" id="PTHR19848:SF0">
    <property type="entry name" value="NOTCHLESS PROTEIN HOMOLOG 1"/>
    <property type="match status" value="1"/>
</dbReference>
<dbReference type="PROSITE" id="PS50294">
    <property type="entry name" value="WD_REPEATS_REGION"/>
    <property type="match status" value="1"/>
</dbReference>
<protein>
    <recommendedName>
        <fullName evidence="8">Anaphase-promoting complex subunit 4 WD40 domain-containing protein</fullName>
    </recommendedName>
</protein>
<feature type="repeat" description="WD" evidence="3">
    <location>
        <begin position="624"/>
        <end position="655"/>
    </location>
</feature>
<gene>
    <name evidence="6" type="ORF">KSF_036590</name>
</gene>
<proteinExistence type="predicted"/>